<evidence type="ECO:0000313" key="2">
    <source>
        <dbReference type="Proteomes" id="UP001243375"/>
    </source>
</evidence>
<keyword evidence="2" id="KW-1185">Reference proteome</keyword>
<dbReference type="Proteomes" id="UP001243375">
    <property type="component" value="Unassembled WGS sequence"/>
</dbReference>
<comment type="caution">
    <text evidence="1">The sequence shown here is derived from an EMBL/GenBank/DDBJ whole genome shotgun (WGS) entry which is preliminary data.</text>
</comment>
<dbReference type="EMBL" id="JASBWU010000007">
    <property type="protein sequence ID" value="KAJ9120140.1"/>
    <property type="molecule type" value="Genomic_DNA"/>
</dbReference>
<gene>
    <name evidence="1" type="ORF">QFC22_003039</name>
</gene>
<organism evidence="1 2">
    <name type="scientific">Naganishia vaughanmartiniae</name>
    <dbReference type="NCBI Taxonomy" id="1424756"/>
    <lineage>
        <taxon>Eukaryota</taxon>
        <taxon>Fungi</taxon>
        <taxon>Dikarya</taxon>
        <taxon>Basidiomycota</taxon>
        <taxon>Agaricomycotina</taxon>
        <taxon>Tremellomycetes</taxon>
        <taxon>Filobasidiales</taxon>
        <taxon>Filobasidiaceae</taxon>
        <taxon>Naganishia</taxon>
    </lineage>
</organism>
<name>A0ACC2X972_9TREE</name>
<sequence length="367" mass="40999">MGEATWTDGQLQQLRRQYFALYPIRLIDFETASGNGTDQLYKHQDWICQHILEAPYQPANDYQRKFLKALLCVIEEALGSTDAIAEEWELDDRLLDRYSELLVDSSSSSTEVTPDPSFKTYLYDNNGKENSITLFEAQTTIEAGSTGLRTWTASLFLAEALLHQPSLLGWYDQSSATTNERAAFPPILELGAGTGFLSIFLGQLGCTYIWSSDIGDEEIISENEEEKETESYGRDVGPCELADDGTGQSLSDASDPERQYSRLISQATRRGPLDSLIANLKLSKKKSLWSGMRSMWVWCSLILMTTDQVEEGNQIVPLRLDWFHSIQEDGNEGKRSTMIKMSQSLPADLTILATDVVSSHVGSSDLV</sequence>
<proteinExistence type="predicted"/>
<accession>A0ACC2X972</accession>
<reference evidence="1" key="1">
    <citation type="submission" date="2023-04" db="EMBL/GenBank/DDBJ databases">
        <title>Draft Genome sequencing of Naganishia species isolated from polar environments using Oxford Nanopore Technology.</title>
        <authorList>
            <person name="Leo P."/>
            <person name="Venkateswaran K."/>
        </authorList>
    </citation>
    <scope>NUCLEOTIDE SEQUENCE</scope>
    <source>
        <strain evidence="1">MNA-CCFEE 5425</strain>
    </source>
</reference>
<evidence type="ECO:0000313" key="1">
    <source>
        <dbReference type="EMBL" id="KAJ9120140.1"/>
    </source>
</evidence>
<protein>
    <submittedName>
        <fullName evidence="1">Uncharacterized protein</fullName>
    </submittedName>
</protein>